<feature type="domain" description="TonB-dependent receptor plug" evidence="10">
    <location>
        <begin position="48"/>
        <end position="157"/>
    </location>
</feature>
<keyword evidence="2" id="KW-0813">Transport</keyword>
<dbReference type="EMBL" id="UINC01015277">
    <property type="protein sequence ID" value="SVA64451.1"/>
    <property type="molecule type" value="Genomic_DNA"/>
</dbReference>
<evidence type="ECO:0000256" key="9">
    <source>
        <dbReference type="ARBA" id="ARBA00023237"/>
    </source>
</evidence>
<organism evidence="11">
    <name type="scientific">marine metagenome</name>
    <dbReference type="NCBI Taxonomy" id="408172"/>
    <lineage>
        <taxon>unclassified sequences</taxon>
        <taxon>metagenomes</taxon>
        <taxon>ecological metagenomes</taxon>
    </lineage>
</organism>
<evidence type="ECO:0000256" key="3">
    <source>
        <dbReference type="ARBA" id="ARBA00022496"/>
    </source>
</evidence>
<keyword evidence="3" id="KW-0410">Iron transport</keyword>
<dbReference type="InterPro" id="IPR012910">
    <property type="entry name" value="Plug_dom"/>
</dbReference>
<dbReference type="InterPro" id="IPR039426">
    <property type="entry name" value="TonB-dep_rcpt-like"/>
</dbReference>
<dbReference type="AlphaFoldDB" id="A0A381XJ07"/>
<evidence type="ECO:0000256" key="8">
    <source>
        <dbReference type="ARBA" id="ARBA00023136"/>
    </source>
</evidence>
<dbReference type="PANTHER" id="PTHR32552">
    <property type="entry name" value="FERRICHROME IRON RECEPTOR-RELATED"/>
    <property type="match status" value="1"/>
</dbReference>
<keyword evidence="7" id="KW-0798">TonB box</keyword>
<evidence type="ECO:0000256" key="5">
    <source>
        <dbReference type="ARBA" id="ARBA00023004"/>
    </source>
</evidence>
<name>A0A381XJ07_9ZZZZ</name>
<keyword evidence="8" id="KW-0472">Membrane</keyword>
<gene>
    <name evidence="11" type="ORF">METZ01_LOCUS117305</name>
</gene>
<dbReference type="GO" id="GO:0009279">
    <property type="term" value="C:cell outer membrane"/>
    <property type="evidence" value="ECO:0007669"/>
    <property type="project" value="UniProtKB-SubCell"/>
</dbReference>
<keyword evidence="9" id="KW-0998">Cell outer membrane</keyword>
<evidence type="ECO:0000256" key="4">
    <source>
        <dbReference type="ARBA" id="ARBA00022692"/>
    </source>
</evidence>
<evidence type="ECO:0000256" key="7">
    <source>
        <dbReference type="ARBA" id="ARBA00023077"/>
    </source>
</evidence>
<accession>A0A381XJ07</accession>
<dbReference type="InterPro" id="IPR036942">
    <property type="entry name" value="Beta-barrel_TonB_sf"/>
</dbReference>
<dbReference type="Gene3D" id="2.40.170.20">
    <property type="entry name" value="TonB-dependent receptor, beta-barrel domain"/>
    <property type="match status" value="1"/>
</dbReference>
<sequence length="159" mass="16950">MFEKIKEHITYYLSSFALLNAAVFSGFAMSQAELEEIVVTARKKTESLQDVPISVSALRESDLEDKGVNVFEDYLLQLPSVTAGGAGPGTSTIYIRGLASTTPNLTTAGVAGLAPNVSFYLDEQPLAQPGRNLDVYAADMERIEVLAGPQGTLFGASSQ</sequence>
<keyword evidence="5" id="KW-0408">Iron</keyword>
<feature type="non-terminal residue" evidence="11">
    <location>
        <position position="159"/>
    </location>
</feature>
<dbReference type="PANTHER" id="PTHR32552:SF81">
    <property type="entry name" value="TONB-DEPENDENT OUTER MEMBRANE RECEPTOR"/>
    <property type="match status" value="1"/>
</dbReference>
<reference evidence="11" key="1">
    <citation type="submission" date="2018-05" db="EMBL/GenBank/DDBJ databases">
        <authorList>
            <person name="Lanie J.A."/>
            <person name="Ng W.-L."/>
            <person name="Kazmierczak K.M."/>
            <person name="Andrzejewski T.M."/>
            <person name="Davidsen T.M."/>
            <person name="Wayne K.J."/>
            <person name="Tettelin H."/>
            <person name="Glass J.I."/>
            <person name="Rusch D."/>
            <person name="Podicherti R."/>
            <person name="Tsui H.-C.T."/>
            <person name="Winkler M.E."/>
        </authorList>
    </citation>
    <scope>NUCLEOTIDE SEQUENCE</scope>
</reference>
<dbReference type="GO" id="GO:0006826">
    <property type="term" value="P:iron ion transport"/>
    <property type="evidence" value="ECO:0007669"/>
    <property type="project" value="UniProtKB-KW"/>
</dbReference>
<keyword evidence="6" id="KW-0406">Ion transport</keyword>
<dbReference type="PROSITE" id="PS52016">
    <property type="entry name" value="TONB_DEPENDENT_REC_3"/>
    <property type="match status" value="1"/>
</dbReference>
<proteinExistence type="predicted"/>
<dbReference type="SUPFAM" id="SSF56935">
    <property type="entry name" value="Porins"/>
    <property type="match status" value="1"/>
</dbReference>
<comment type="subcellular location">
    <subcellularLocation>
        <location evidence="1">Cell outer membrane</location>
        <topology evidence="1">Multi-pass membrane protein</topology>
    </subcellularLocation>
</comment>
<evidence type="ECO:0000256" key="1">
    <source>
        <dbReference type="ARBA" id="ARBA00004571"/>
    </source>
</evidence>
<dbReference type="Pfam" id="PF07715">
    <property type="entry name" value="Plug"/>
    <property type="match status" value="1"/>
</dbReference>
<keyword evidence="4" id="KW-0812">Transmembrane</keyword>
<evidence type="ECO:0000313" key="11">
    <source>
        <dbReference type="EMBL" id="SVA64451.1"/>
    </source>
</evidence>
<evidence type="ECO:0000256" key="2">
    <source>
        <dbReference type="ARBA" id="ARBA00022448"/>
    </source>
</evidence>
<evidence type="ECO:0000256" key="6">
    <source>
        <dbReference type="ARBA" id="ARBA00023065"/>
    </source>
</evidence>
<evidence type="ECO:0000259" key="10">
    <source>
        <dbReference type="Pfam" id="PF07715"/>
    </source>
</evidence>
<protein>
    <recommendedName>
        <fullName evidence="10">TonB-dependent receptor plug domain-containing protein</fullName>
    </recommendedName>
</protein>